<proteinExistence type="predicted"/>
<dbReference type="InterPro" id="IPR006740">
    <property type="entry name" value="DUF604"/>
</dbReference>
<dbReference type="Proteomes" id="UP000189701">
    <property type="component" value="Unplaced"/>
</dbReference>
<dbReference type="Pfam" id="PF04646">
    <property type="entry name" value="DUF604"/>
    <property type="match status" value="1"/>
</dbReference>
<name>A0A1U7XFD8_NICSY</name>
<sequence>MDIEGSPRGFFAVHPIAPFVSLHHLGLVDPLIPLMRRIDSVKKVIEAYKKDPSRTMQQSLCYDLKRNWSLSVSWGYSVQLYPWLMNARELGMPVRTFKTIRRMEGPFTFSTRPDYVEPCKRPIEYYLDQVTDIRNGETLTIYNRIGDIDKQCENEHCGPALVIPTINVKAPILSPQVWRQAPRRRCCEVIDDEDGMGSVLHIRIRGCNQWESVTPPFHDKKNAERVEVPKTRADCNAEDLRKCEKNVKAKKWLVCGLGPDEYNRIQSYTTAKEIWDTPQVAHERNTSSEEVQRNSTESKNIATLPLDALNGNLTSYKLRKQTMKMDVPKKERSMALKIAEGSDLENDKMAMITKDFKKYLRKGKGPSRSLSYCKPKVL</sequence>
<evidence type="ECO:0000313" key="1">
    <source>
        <dbReference type="Proteomes" id="UP000189701"/>
    </source>
</evidence>
<dbReference type="RefSeq" id="XP_009785170.1">
    <property type="nucleotide sequence ID" value="XM_009786868.1"/>
</dbReference>
<dbReference type="PANTHER" id="PTHR10811">
    <property type="entry name" value="FRINGE-RELATED"/>
    <property type="match status" value="1"/>
</dbReference>
<reference evidence="1" key="1">
    <citation type="journal article" date="2013" name="Genome Biol.">
        <title>Reference genomes and transcriptomes of Nicotiana sylvestris and Nicotiana tomentosiformis.</title>
        <authorList>
            <person name="Sierro N."/>
            <person name="Battey J.N."/>
            <person name="Ouadi S."/>
            <person name="Bovet L."/>
            <person name="Goepfert S."/>
            <person name="Bakaher N."/>
            <person name="Peitsch M.C."/>
            <person name="Ivanov N.V."/>
        </authorList>
    </citation>
    <scope>NUCLEOTIDE SEQUENCE [LARGE SCALE GENOMIC DNA]</scope>
</reference>
<protein>
    <submittedName>
        <fullName evidence="2">Uncharacterized protein LOC104233472</fullName>
    </submittedName>
</protein>
<evidence type="ECO:0000313" key="2">
    <source>
        <dbReference type="RefSeq" id="XP_009785170.1"/>
    </source>
</evidence>
<keyword evidence="1" id="KW-1185">Reference proteome</keyword>
<reference evidence="2" key="2">
    <citation type="submission" date="2025-08" db="UniProtKB">
        <authorList>
            <consortium name="RefSeq"/>
        </authorList>
    </citation>
    <scope>IDENTIFICATION</scope>
    <source>
        <tissue evidence="2">Leaf</tissue>
    </source>
</reference>
<organism evidence="1 2">
    <name type="scientific">Nicotiana sylvestris</name>
    <name type="common">Wood tobacco</name>
    <name type="synonym">South American tobacco</name>
    <dbReference type="NCBI Taxonomy" id="4096"/>
    <lineage>
        <taxon>Eukaryota</taxon>
        <taxon>Viridiplantae</taxon>
        <taxon>Streptophyta</taxon>
        <taxon>Embryophyta</taxon>
        <taxon>Tracheophyta</taxon>
        <taxon>Spermatophyta</taxon>
        <taxon>Magnoliopsida</taxon>
        <taxon>eudicotyledons</taxon>
        <taxon>Gunneridae</taxon>
        <taxon>Pentapetalae</taxon>
        <taxon>asterids</taxon>
        <taxon>lamiids</taxon>
        <taxon>Solanales</taxon>
        <taxon>Solanaceae</taxon>
        <taxon>Nicotianoideae</taxon>
        <taxon>Nicotianeae</taxon>
        <taxon>Nicotiana</taxon>
    </lineage>
</organism>
<accession>A0A1U7XFD8</accession>
<dbReference type="eggNOG" id="KOG2246">
    <property type="taxonomic scope" value="Eukaryota"/>
</dbReference>
<gene>
    <name evidence="2" type="primary">LOC104233472</name>
</gene>
<dbReference type="STRING" id="4096.A0A1U7XFD8"/>
<dbReference type="AlphaFoldDB" id="A0A1U7XFD8"/>